<feature type="region of interest" description="Disordered" evidence="1">
    <location>
        <begin position="1"/>
        <end position="156"/>
    </location>
</feature>
<feature type="compositionally biased region" description="Low complexity" evidence="1">
    <location>
        <begin position="123"/>
        <end position="134"/>
    </location>
</feature>
<gene>
    <name evidence="2" type="ORF">PIB30_099306</name>
</gene>
<reference evidence="2 3" key="1">
    <citation type="journal article" date="2023" name="Plants (Basel)">
        <title>Bridging the Gap: Combining Genomics and Transcriptomics Approaches to Understand Stylosanthes scabra, an Orphan Legume from the Brazilian Caatinga.</title>
        <authorList>
            <person name="Ferreira-Neto J.R.C."/>
            <person name="da Silva M.D."/>
            <person name="Binneck E."/>
            <person name="de Melo N.F."/>
            <person name="da Silva R.H."/>
            <person name="de Melo A.L.T.M."/>
            <person name="Pandolfi V."/>
            <person name="Bustamante F.O."/>
            <person name="Brasileiro-Vidal A.C."/>
            <person name="Benko-Iseppon A.M."/>
        </authorList>
    </citation>
    <scope>NUCLEOTIDE SEQUENCE [LARGE SCALE GENOMIC DNA]</scope>
    <source>
        <tissue evidence="2">Leaves</tissue>
    </source>
</reference>
<feature type="compositionally biased region" description="Polar residues" evidence="1">
    <location>
        <begin position="99"/>
        <end position="118"/>
    </location>
</feature>
<feature type="non-terminal residue" evidence="2">
    <location>
        <position position="1"/>
    </location>
</feature>
<evidence type="ECO:0000313" key="3">
    <source>
        <dbReference type="Proteomes" id="UP001341840"/>
    </source>
</evidence>
<comment type="caution">
    <text evidence="2">The sequence shown here is derived from an EMBL/GenBank/DDBJ whole genome shotgun (WGS) entry which is preliminary data.</text>
</comment>
<dbReference type="EMBL" id="JASCZI010244294">
    <property type="protein sequence ID" value="MED6214059.1"/>
    <property type="molecule type" value="Genomic_DNA"/>
</dbReference>
<organism evidence="2 3">
    <name type="scientific">Stylosanthes scabra</name>
    <dbReference type="NCBI Taxonomy" id="79078"/>
    <lineage>
        <taxon>Eukaryota</taxon>
        <taxon>Viridiplantae</taxon>
        <taxon>Streptophyta</taxon>
        <taxon>Embryophyta</taxon>
        <taxon>Tracheophyta</taxon>
        <taxon>Spermatophyta</taxon>
        <taxon>Magnoliopsida</taxon>
        <taxon>eudicotyledons</taxon>
        <taxon>Gunneridae</taxon>
        <taxon>Pentapetalae</taxon>
        <taxon>rosids</taxon>
        <taxon>fabids</taxon>
        <taxon>Fabales</taxon>
        <taxon>Fabaceae</taxon>
        <taxon>Papilionoideae</taxon>
        <taxon>50 kb inversion clade</taxon>
        <taxon>dalbergioids sensu lato</taxon>
        <taxon>Dalbergieae</taxon>
        <taxon>Pterocarpus clade</taxon>
        <taxon>Stylosanthes</taxon>
    </lineage>
</organism>
<feature type="compositionally biased region" description="Basic and acidic residues" evidence="1">
    <location>
        <begin position="66"/>
        <end position="91"/>
    </location>
</feature>
<accession>A0ABU6YVR2</accession>
<keyword evidence="3" id="KW-1185">Reference proteome</keyword>
<proteinExistence type="predicted"/>
<evidence type="ECO:0000256" key="1">
    <source>
        <dbReference type="SAM" id="MobiDB-lite"/>
    </source>
</evidence>
<feature type="compositionally biased region" description="Polar residues" evidence="1">
    <location>
        <begin position="53"/>
        <end position="63"/>
    </location>
</feature>
<feature type="compositionally biased region" description="Low complexity" evidence="1">
    <location>
        <begin position="20"/>
        <end position="29"/>
    </location>
</feature>
<evidence type="ECO:0000313" key="2">
    <source>
        <dbReference type="EMBL" id="MED6214059.1"/>
    </source>
</evidence>
<protein>
    <submittedName>
        <fullName evidence="2">Uncharacterized protein</fullName>
    </submittedName>
</protein>
<dbReference type="Proteomes" id="UP001341840">
    <property type="component" value="Unassembled WGS sequence"/>
</dbReference>
<name>A0ABU6YVR2_9FABA</name>
<sequence>SEWPYRSTLPPFPSSEHRSLPSLKSSPHPSFRRGPLSGDLDQNIGAHRGSPHSKPSSNNSATAKTAMEELTKTAMEELTRTAIEEVGWAEKEAEEVMTMASSDDIPNSDEGTNSQGSENHNHTQQTTRTMRTTTHGSDSISGHPGEPNEELTPFSNEIMAFRMPSNFTLPNTESV</sequence>